<evidence type="ECO:0000256" key="2">
    <source>
        <dbReference type="PROSITE-ProRule" id="PRU00169"/>
    </source>
</evidence>
<dbReference type="SUPFAM" id="SSF81606">
    <property type="entry name" value="PP2C-like"/>
    <property type="match status" value="1"/>
</dbReference>
<protein>
    <submittedName>
        <fullName evidence="5">Fused response regulator/phosphatase</fullName>
    </submittedName>
</protein>
<dbReference type="GO" id="GO:0000160">
    <property type="term" value="P:phosphorelay signal transduction system"/>
    <property type="evidence" value="ECO:0007669"/>
    <property type="project" value="InterPro"/>
</dbReference>
<evidence type="ECO:0000313" key="6">
    <source>
        <dbReference type="Proteomes" id="UP000306602"/>
    </source>
</evidence>
<proteinExistence type="predicted"/>
<evidence type="ECO:0000313" key="5">
    <source>
        <dbReference type="EMBL" id="THH34660.1"/>
    </source>
</evidence>
<feature type="modified residue" description="4-aspartylphosphate" evidence="2">
    <location>
        <position position="70"/>
    </location>
</feature>
<dbReference type="SUPFAM" id="SSF52172">
    <property type="entry name" value="CheY-like"/>
    <property type="match status" value="1"/>
</dbReference>
<dbReference type="GO" id="GO:0016791">
    <property type="term" value="F:phosphatase activity"/>
    <property type="evidence" value="ECO:0007669"/>
    <property type="project" value="TreeGrafter"/>
</dbReference>
<dbReference type="EMBL" id="SRKY01000005">
    <property type="protein sequence ID" value="THH34660.1"/>
    <property type="molecule type" value="Genomic_DNA"/>
</dbReference>
<organism evidence="5 6">
    <name type="scientific">Aliishimia ponticola</name>
    <dbReference type="NCBI Taxonomy" id="2499833"/>
    <lineage>
        <taxon>Bacteria</taxon>
        <taxon>Pseudomonadati</taxon>
        <taxon>Pseudomonadota</taxon>
        <taxon>Alphaproteobacteria</taxon>
        <taxon>Rhodobacterales</taxon>
        <taxon>Paracoccaceae</taxon>
        <taxon>Aliishimia</taxon>
    </lineage>
</organism>
<dbReference type="InterPro" id="IPR052016">
    <property type="entry name" value="Bact_Sigma-Reg"/>
</dbReference>
<dbReference type="PANTHER" id="PTHR43156:SF2">
    <property type="entry name" value="STAGE II SPORULATION PROTEIN E"/>
    <property type="match status" value="1"/>
</dbReference>
<dbReference type="Pfam" id="PF07228">
    <property type="entry name" value="SpoIIE"/>
    <property type="match status" value="1"/>
</dbReference>
<dbReference type="SMART" id="SM00331">
    <property type="entry name" value="PP2C_SIG"/>
    <property type="match status" value="1"/>
</dbReference>
<evidence type="ECO:0000259" key="4">
    <source>
        <dbReference type="PROSITE" id="PS50110"/>
    </source>
</evidence>
<dbReference type="PROSITE" id="PS50110">
    <property type="entry name" value="RESPONSE_REGULATORY"/>
    <property type="match status" value="1"/>
</dbReference>
<dbReference type="InterPro" id="IPR001932">
    <property type="entry name" value="PPM-type_phosphatase-like_dom"/>
</dbReference>
<dbReference type="Gene3D" id="3.40.50.2300">
    <property type="match status" value="1"/>
</dbReference>
<gene>
    <name evidence="5" type="ORF">E4Z66_16940</name>
</gene>
<dbReference type="AlphaFoldDB" id="A0A4S4NF15"/>
<dbReference type="InterPro" id="IPR011006">
    <property type="entry name" value="CheY-like_superfamily"/>
</dbReference>
<dbReference type="InterPro" id="IPR036457">
    <property type="entry name" value="PPM-type-like_dom_sf"/>
</dbReference>
<dbReference type="Gene3D" id="3.60.40.10">
    <property type="entry name" value="PPM-type phosphatase domain"/>
    <property type="match status" value="1"/>
</dbReference>
<dbReference type="OrthoDB" id="9811749at2"/>
<keyword evidence="3" id="KW-0175">Coiled coil</keyword>
<evidence type="ECO:0000256" key="1">
    <source>
        <dbReference type="ARBA" id="ARBA00022801"/>
    </source>
</evidence>
<evidence type="ECO:0000256" key="3">
    <source>
        <dbReference type="SAM" id="Coils"/>
    </source>
</evidence>
<dbReference type="SMART" id="SM00448">
    <property type="entry name" value="REC"/>
    <property type="match status" value="1"/>
</dbReference>
<name>A0A4S4NF15_9RHOB</name>
<keyword evidence="1" id="KW-0378">Hydrolase</keyword>
<dbReference type="InterPro" id="IPR001789">
    <property type="entry name" value="Sig_transdc_resp-reg_receiver"/>
</dbReference>
<dbReference type="Proteomes" id="UP000306602">
    <property type="component" value="Unassembled WGS sequence"/>
</dbReference>
<accession>A0A4S4NF15</accession>
<dbReference type="PANTHER" id="PTHR43156">
    <property type="entry name" value="STAGE II SPORULATION PROTEIN E-RELATED"/>
    <property type="match status" value="1"/>
</dbReference>
<reference evidence="5 6" key="1">
    <citation type="submission" date="2019-04" db="EMBL/GenBank/DDBJ databases">
        <title>Shimia ponticola sp. nov., isolated from seawater.</title>
        <authorList>
            <person name="Kim Y.-O."/>
            <person name="Yoon J.-H."/>
        </authorList>
    </citation>
    <scope>NUCLEOTIDE SEQUENCE [LARGE SCALE GENOMIC DNA]</scope>
    <source>
        <strain evidence="5 6">MYP11</strain>
    </source>
</reference>
<feature type="coiled-coil region" evidence="3">
    <location>
        <begin position="143"/>
        <end position="177"/>
    </location>
</feature>
<keyword evidence="6" id="KW-1185">Reference proteome</keyword>
<feature type="domain" description="Response regulatory" evidence="4">
    <location>
        <begin position="21"/>
        <end position="137"/>
    </location>
</feature>
<sequence length="423" mass="46399">MQISSLQSDVKAAVSTGIVRRVLVVDDSRLERKILSSLLTKWGYDVQQADCAEAALDLCAQSMPDIILSDWMMPGKSGVDFCRDLRALKSSSYTYFILQTAKSDKSEIAQGLDAGADDFLTKPINSSELRARISAGERILDMQFRLREQNRALEDALREVERLNDALDSDLRGARDLQQSLLPERHKTFGNFNVSLLLQSSGYVGGDLVGFFPAGPDHLGIYAIDVSGHGISSALMTARLAGFLSPVAPDQNVALRRVSGDVFAPIPPAQAIKTLNRMVLEEMSTEHYFTILLGHLELETGLLRLGQAGHPHPLLRRANGDIIQQSPGGFPVGLIEDVEFSEFEVQLAPGDRFLLHSDGITECPRPDGEMLGEEGLEAFVRDLDDLDGAAFFETFMWKLNEFADGAALPDDVSMVLLDYATKP</sequence>
<keyword evidence="2" id="KW-0597">Phosphoprotein</keyword>
<dbReference type="Pfam" id="PF00072">
    <property type="entry name" value="Response_reg"/>
    <property type="match status" value="1"/>
</dbReference>
<comment type="caution">
    <text evidence="5">The sequence shown here is derived from an EMBL/GenBank/DDBJ whole genome shotgun (WGS) entry which is preliminary data.</text>
</comment>